<organism evidence="8 9">
    <name type="scientific">Acaromyces ingoldii</name>
    <dbReference type="NCBI Taxonomy" id="215250"/>
    <lineage>
        <taxon>Eukaryota</taxon>
        <taxon>Fungi</taxon>
        <taxon>Dikarya</taxon>
        <taxon>Basidiomycota</taxon>
        <taxon>Ustilaginomycotina</taxon>
        <taxon>Exobasidiomycetes</taxon>
        <taxon>Exobasidiales</taxon>
        <taxon>Cryptobasidiaceae</taxon>
        <taxon>Acaromyces</taxon>
    </lineage>
</organism>
<protein>
    <recommendedName>
        <fullName evidence="7">Aminopeptidase P N-terminal domain-containing protein</fullName>
    </recommendedName>
</protein>
<dbReference type="InterPro" id="IPR007865">
    <property type="entry name" value="Aminopep_P_N"/>
</dbReference>
<dbReference type="InterPro" id="IPR036005">
    <property type="entry name" value="Creatinase/aminopeptidase-like"/>
</dbReference>
<gene>
    <name evidence="8" type="ORF">FA10DRAFT_235967</name>
</gene>
<dbReference type="OrthoDB" id="4215474at2759"/>
<evidence type="ECO:0000256" key="1">
    <source>
        <dbReference type="ARBA" id="ARBA00001936"/>
    </source>
</evidence>
<keyword evidence="5" id="KW-0464">Manganese</keyword>
<dbReference type="SMART" id="SM01011">
    <property type="entry name" value="AMP_N"/>
    <property type="match status" value="1"/>
</dbReference>
<dbReference type="Pfam" id="PF05195">
    <property type="entry name" value="AMP_N"/>
    <property type="match status" value="1"/>
</dbReference>
<evidence type="ECO:0000313" key="8">
    <source>
        <dbReference type="EMBL" id="PWN92797.1"/>
    </source>
</evidence>
<keyword evidence="4" id="KW-0378">Hydrolase</keyword>
<dbReference type="GO" id="GO:0005739">
    <property type="term" value="C:mitochondrion"/>
    <property type="evidence" value="ECO:0007669"/>
    <property type="project" value="TreeGrafter"/>
</dbReference>
<dbReference type="RefSeq" id="XP_025379995.1">
    <property type="nucleotide sequence ID" value="XM_025519055.1"/>
</dbReference>
<proteinExistence type="inferred from homology"/>
<feature type="domain" description="Aminopeptidase P N-terminal" evidence="7">
    <location>
        <begin position="105"/>
        <end position="243"/>
    </location>
</feature>
<dbReference type="SUPFAM" id="SSF55920">
    <property type="entry name" value="Creatinase/aminopeptidase"/>
    <property type="match status" value="1"/>
</dbReference>
<evidence type="ECO:0000256" key="5">
    <source>
        <dbReference type="ARBA" id="ARBA00023211"/>
    </source>
</evidence>
<evidence type="ECO:0000256" key="3">
    <source>
        <dbReference type="ARBA" id="ARBA00022723"/>
    </source>
</evidence>
<dbReference type="PRINTS" id="PR00599">
    <property type="entry name" value="MAPEPTIDASE"/>
</dbReference>
<evidence type="ECO:0000256" key="4">
    <source>
        <dbReference type="ARBA" id="ARBA00022801"/>
    </source>
</evidence>
<dbReference type="GeneID" id="37040971"/>
<dbReference type="GO" id="GO:0070006">
    <property type="term" value="F:metalloaminopeptidase activity"/>
    <property type="evidence" value="ECO:0007669"/>
    <property type="project" value="InterPro"/>
</dbReference>
<evidence type="ECO:0000256" key="6">
    <source>
        <dbReference type="SAM" id="MobiDB-lite"/>
    </source>
</evidence>
<dbReference type="GO" id="GO:0006508">
    <property type="term" value="P:proteolysis"/>
    <property type="evidence" value="ECO:0007669"/>
    <property type="project" value="TreeGrafter"/>
</dbReference>
<dbReference type="Proteomes" id="UP000245768">
    <property type="component" value="Unassembled WGS sequence"/>
</dbReference>
<dbReference type="Gene3D" id="3.40.350.10">
    <property type="entry name" value="Creatinase/prolidase N-terminal domain"/>
    <property type="match status" value="1"/>
</dbReference>
<evidence type="ECO:0000259" key="7">
    <source>
        <dbReference type="SMART" id="SM01011"/>
    </source>
</evidence>
<reference evidence="8 9" key="1">
    <citation type="journal article" date="2018" name="Mol. Biol. Evol.">
        <title>Broad Genomic Sampling Reveals a Smut Pathogenic Ancestry of the Fungal Clade Ustilaginomycotina.</title>
        <authorList>
            <person name="Kijpornyongpan T."/>
            <person name="Mondo S.J."/>
            <person name="Barry K."/>
            <person name="Sandor L."/>
            <person name="Lee J."/>
            <person name="Lipzen A."/>
            <person name="Pangilinan J."/>
            <person name="LaButti K."/>
            <person name="Hainaut M."/>
            <person name="Henrissat B."/>
            <person name="Grigoriev I.V."/>
            <person name="Spatafora J.W."/>
            <person name="Aime M.C."/>
        </authorList>
    </citation>
    <scope>NUCLEOTIDE SEQUENCE [LARGE SCALE GENOMIC DNA]</scope>
    <source>
        <strain evidence="8 9">MCA 4198</strain>
    </source>
</reference>
<dbReference type="EMBL" id="KZ819634">
    <property type="protein sequence ID" value="PWN92797.1"/>
    <property type="molecule type" value="Genomic_DNA"/>
</dbReference>
<evidence type="ECO:0000313" key="9">
    <source>
        <dbReference type="Proteomes" id="UP000245768"/>
    </source>
</evidence>
<sequence>MSRAMRPLLAVGQPCCSSAAVSRRAAAGSRSYSASARLTDHPSSSASLAPARHPQQARRRYGQPLPHTHPHLFPHRLSLEARADLAPLDPHGNIQVAHDELTPGIPASEYEDRRRRLMDRLPERSIVVCMAGRVKSMSGNIFYRFRQDSNFLYLTGFQEPDAAVVLEKDSSSRGYKMTMFVQDRDEANETWNGPRSGIDGATDVFGADEAYAMDPSTFLNHLKDVLPRSNHIYVEPSPTPTVPRMSSRASKMPSILNFLSPPSPTPYDMLPKKADFEAMVKLLGDPVKSQRLSPTLDKLRLRKSTNELRLMRRAGRIGSEAMIQTMEFVRPGMVESALQSRFEASCSLAGAQRPAYVPVVASGSNALTIHYVNNDDVCRAGDMVCMDAGCELDGYVSDITRAFPVNSDGKFSGPQADLYEAVLRVLRSCTALVSQSQAYTLAELHRRSVEMLAAELRALGFDLRPGVLEREIYPHALSHWLGMDLHDTPSVERTTRLEEGMCLSVEPAVYCSEHTSGVPKAFWGMGIRIEDDVAVGQQGNIVLNAECPRERVDVEAACSRFLEGVKLKSTSDRRRDAPVFI</sequence>
<name>A0A316YTQ5_9BASI</name>
<dbReference type="CDD" id="cd01087">
    <property type="entry name" value="Prolidase"/>
    <property type="match status" value="1"/>
</dbReference>
<dbReference type="PANTHER" id="PTHR43226">
    <property type="entry name" value="XAA-PRO AMINOPEPTIDASE 3"/>
    <property type="match status" value="1"/>
</dbReference>
<dbReference type="SUPFAM" id="SSF53092">
    <property type="entry name" value="Creatinase/prolidase N-terminal domain"/>
    <property type="match status" value="1"/>
</dbReference>
<dbReference type="STRING" id="215250.A0A316YTQ5"/>
<dbReference type="Pfam" id="PF00557">
    <property type="entry name" value="Peptidase_M24"/>
    <property type="match status" value="1"/>
</dbReference>
<dbReference type="InterPro" id="IPR000994">
    <property type="entry name" value="Pept_M24"/>
</dbReference>
<dbReference type="InParanoid" id="A0A316YTQ5"/>
<dbReference type="Gene3D" id="3.90.230.10">
    <property type="entry name" value="Creatinase/methionine aminopeptidase superfamily"/>
    <property type="match status" value="1"/>
</dbReference>
<dbReference type="InterPro" id="IPR029149">
    <property type="entry name" value="Creatin/AminoP/Spt16_N"/>
</dbReference>
<evidence type="ECO:0000256" key="2">
    <source>
        <dbReference type="ARBA" id="ARBA00008766"/>
    </source>
</evidence>
<dbReference type="InterPro" id="IPR052433">
    <property type="entry name" value="X-Pro_dipept-like"/>
</dbReference>
<dbReference type="GO" id="GO:0030145">
    <property type="term" value="F:manganese ion binding"/>
    <property type="evidence" value="ECO:0007669"/>
    <property type="project" value="InterPro"/>
</dbReference>
<keyword evidence="3" id="KW-0479">Metal-binding</keyword>
<accession>A0A316YTQ5</accession>
<keyword evidence="9" id="KW-1185">Reference proteome</keyword>
<feature type="region of interest" description="Disordered" evidence="6">
    <location>
        <begin position="32"/>
        <end position="67"/>
    </location>
</feature>
<dbReference type="InterPro" id="IPR001714">
    <property type="entry name" value="Pept_M24_MAP"/>
</dbReference>
<dbReference type="FunCoup" id="A0A316YTQ5">
    <property type="interactions" value="281"/>
</dbReference>
<dbReference type="AlphaFoldDB" id="A0A316YTQ5"/>
<dbReference type="PANTHER" id="PTHR43226:SF4">
    <property type="entry name" value="XAA-PRO AMINOPEPTIDASE 3"/>
    <property type="match status" value="1"/>
</dbReference>
<comment type="similarity">
    <text evidence="2">Belongs to the peptidase M24B family.</text>
</comment>
<comment type="cofactor">
    <cofactor evidence="1">
        <name>Mn(2+)</name>
        <dbReference type="ChEBI" id="CHEBI:29035"/>
    </cofactor>
</comment>